<sequence>MSVVVIIETILDRSIANSARYMNNSELNVYLVLSKSFLQGPPGVGIDGRNTAALSLF</sequence>
<name>A0ABU6KJK1_9BACI</name>
<evidence type="ECO:0000313" key="2">
    <source>
        <dbReference type="Proteomes" id="UP001335737"/>
    </source>
</evidence>
<organism evidence="1 2">
    <name type="scientific">Virgibacillus tibetensis</name>
    <dbReference type="NCBI Taxonomy" id="3042313"/>
    <lineage>
        <taxon>Bacteria</taxon>
        <taxon>Bacillati</taxon>
        <taxon>Bacillota</taxon>
        <taxon>Bacilli</taxon>
        <taxon>Bacillales</taxon>
        <taxon>Bacillaceae</taxon>
        <taxon>Virgibacillus</taxon>
    </lineage>
</organism>
<keyword evidence="2" id="KW-1185">Reference proteome</keyword>
<comment type="caution">
    <text evidence="1">The sequence shown here is derived from an EMBL/GenBank/DDBJ whole genome shotgun (WGS) entry which is preliminary data.</text>
</comment>
<dbReference type="Proteomes" id="UP001335737">
    <property type="component" value="Unassembled WGS sequence"/>
</dbReference>
<proteinExistence type="predicted"/>
<protein>
    <submittedName>
        <fullName evidence="1">Uncharacterized protein</fullName>
    </submittedName>
</protein>
<evidence type="ECO:0000313" key="1">
    <source>
        <dbReference type="EMBL" id="MEC5425315.1"/>
    </source>
</evidence>
<accession>A0ABU6KJK1</accession>
<dbReference type="EMBL" id="JARZFX010000012">
    <property type="protein sequence ID" value="MEC5425315.1"/>
    <property type="molecule type" value="Genomic_DNA"/>
</dbReference>
<gene>
    <name evidence="1" type="ORF">QGM71_17680</name>
</gene>
<reference evidence="1 2" key="1">
    <citation type="journal article" date="2024" name="Int. J. Syst. Evol. Microbiol.">
        <title>Virgibacillus tibetensis sp. nov., isolated from salt lake on the Tibetan Plateau of China.</title>
        <authorList>
            <person name="Phurbu D."/>
            <person name="Liu Z.-X."/>
            <person name="Wang R."/>
            <person name="Zheng Y.-Y."/>
            <person name="Liu H.-C."/>
            <person name="Zhou Y.-G."/>
            <person name="Yu Y.-J."/>
            <person name="Li A.-H."/>
        </authorList>
    </citation>
    <scope>NUCLEOTIDE SEQUENCE [LARGE SCALE GENOMIC DNA]</scope>
    <source>
        <strain evidence="1 2">C22-A2</strain>
    </source>
</reference>
<dbReference type="RefSeq" id="WP_327608864.1">
    <property type="nucleotide sequence ID" value="NZ_JARZFX010000012.1"/>
</dbReference>